<dbReference type="Proteomes" id="UP000326780">
    <property type="component" value="Chromosome"/>
</dbReference>
<evidence type="ECO:0000313" key="2">
    <source>
        <dbReference type="Proteomes" id="UP000326780"/>
    </source>
</evidence>
<gene>
    <name evidence="1" type="ORF">GFK26_17880</name>
</gene>
<dbReference type="AlphaFoldDB" id="A0A5Q0M7Y9"/>
<sequence>MKAQDIIPDGQDFAVIDGHTVRKGSVGAFLANARVLEDANAPADARRIARDDLLSLVPTLDALGLFDVFELRSPALRDEVARHRATLSPAPAASPRA</sequence>
<dbReference type="RefSeq" id="WP_153283124.1">
    <property type="nucleotide sequence ID" value="NZ_CP045644.1"/>
</dbReference>
<evidence type="ECO:0008006" key="3">
    <source>
        <dbReference type="Google" id="ProtNLM"/>
    </source>
</evidence>
<protein>
    <recommendedName>
        <fullName evidence="3">Preprotein translocase subunit SecD</fullName>
    </recommendedName>
</protein>
<evidence type="ECO:0000313" key="1">
    <source>
        <dbReference type="EMBL" id="QFZ84502.1"/>
    </source>
</evidence>
<name>A0A5Q0M7Y9_VARPD</name>
<reference evidence="1 2" key="1">
    <citation type="submission" date="2019-10" db="EMBL/GenBank/DDBJ databases">
        <title>Complete genome sequence of Variovorax paradoxus 5C-2.</title>
        <authorList>
            <person name="Gogoleva N.E."/>
            <person name="Balkin A.S."/>
        </authorList>
    </citation>
    <scope>NUCLEOTIDE SEQUENCE [LARGE SCALE GENOMIC DNA]</scope>
    <source>
        <strain evidence="1 2">5C-2</strain>
    </source>
</reference>
<accession>A0A5Q0M7Y9</accession>
<dbReference type="EMBL" id="CP045644">
    <property type="protein sequence ID" value="QFZ84502.1"/>
    <property type="molecule type" value="Genomic_DNA"/>
</dbReference>
<organism evidence="1 2">
    <name type="scientific">Variovorax paradoxus</name>
    <dbReference type="NCBI Taxonomy" id="34073"/>
    <lineage>
        <taxon>Bacteria</taxon>
        <taxon>Pseudomonadati</taxon>
        <taxon>Pseudomonadota</taxon>
        <taxon>Betaproteobacteria</taxon>
        <taxon>Burkholderiales</taxon>
        <taxon>Comamonadaceae</taxon>
        <taxon>Variovorax</taxon>
    </lineage>
</organism>
<proteinExistence type="predicted"/>